<dbReference type="Proteomes" id="UP000823485">
    <property type="component" value="Unassembled WGS sequence"/>
</dbReference>
<feature type="domain" description="4Fe-4S ferredoxin-type" evidence="7">
    <location>
        <begin position="18"/>
        <end position="49"/>
    </location>
</feature>
<keyword evidence="6" id="KW-0249">Electron transport</keyword>
<keyword evidence="9" id="KW-1185">Reference proteome</keyword>
<comment type="catalytic activity">
    <reaction evidence="6">
        <text>glycolate + A = glyoxylate + AH2</text>
        <dbReference type="Rhea" id="RHEA:21264"/>
        <dbReference type="ChEBI" id="CHEBI:13193"/>
        <dbReference type="ChEBI" id="CHEBI:17499"/>
        <dbReference type="ChEBI" id="CHEBI:29805"/>
        <dbReference type="ChEBI" id="CHEBI:36655"/>
        <dbReference type="EC" id="1.1.99.14"/>
    </reaction>
</comment>
<dbReference type="InterPro" id="IPR012257">
    <property type="entry name" value="Glc_ox_4Fe-4S"/>
</dbReference>
<keyword evidence="1 6" id="KW-0004">4Fe-4S</keyword>
<dbReference type="Pfam" id="PF13183">
    <property type="entry name" value="Fer4_8"/>
    <property type="match status" value="1"/>
</dbReference>
<keyword evidence="4 6" id="KW-0408">Iron</keyword>
<dbReference type="PROSITE" id="PS00198">
    <property type="entry name" value="4FE4S_FER_1"/>
    <property type="match status" value="1"/>
</dbReference>
<dbReference type="InterPro" id="IPR004017">
    <property type="entry name" value="Cys_rich_dom"/>
</dbReference>
<dbReference type="PROSITE" id="PS51379">
    <property type="entry name" value="4FE4S_FER_2"/>
    <property type="match status" value="2"/>
</dbReference>
<dbReference type="PIRSF" id="PIRSF000139">
    <property type="entry name" value="Glc_ox_4Fe-4S"/>
    <property type="match status" value="1"/>
</dbReference>
<dbReference type="RefSeq" id="WP_321189652.1">
    <property type="nucleotide sequence ID" value="NZ_JAFBFH010000005.1"/>
</dbReference>
<evidence type="ECO:0000256" key="1">
    <source>
        <dbReference type="ARBA" id="ARBA00022485"/>
    </source>
</evidence>
<name>A0ABS2R416_9BACI</name>
<dbReference type="PANTHER" id="PTHR32479:SF17">
    <property type="entry name" value="GLYCOLATE OXIDASE IRON-SULFUR SUBUNIT"/>
    <property type="match status" value="1"/>
</dbReference>
<keyword evidence="2 6" id="KW-0479">Metal-binding</keyword>
<dbReference type="SUPFAM" id="SSF46548">
    <property type="entry name" value="alpha-helical ferredoxin"/>
    <property type="match status" value="1"/>
</dbReference>
<dbReference type="InterPro" id="IPR009051">
    <property type="entry name" value="Helical_ferredxn"/>
</dbReference>
<dbReference type="EC" id="1.1.99.14" evidence="6"/>
<evidence type="ECO:0000256" key="5">
    <source>
        <dbReference type="ARBA" id="ARBA00023014"/>
    </source>
</evidence>
<protein>
    <recommendedName>
        <fullName evidence="6">Glycolate oxidase iron-sulfur subunit</fullName>
        <ecNumber evidence="6">1.1.99.14</ecNumber>
    </recommendedName>
</protein>
<evidence type="ECO:0000256" key="2">
    <source>
        <dbReference type="ARBA" id="ARBA00022723"/>
    </source>
</evidence>
<evidence type="ECO:0000256" key="3">
    <source>
        <dbReference type="ARBA" id="ARBA00022737"/>
    </source>
</evidence>
<dbReference type="Pfam" id="PF02754">
    <property type="entry name" value="CCG"/>
    <property type="match status" value="2"/>
</dbReference>
<evidence type="ECO:0000256" key="6">
    <source>
        <dbReference type="PIRNR" id="PIRNR000139"/>
    </source>
</evidence>
<comment type="function">
    <text evidence="6">Component of a complex that catalyzes the oxidation of glycolate to glyoxylate.</text>
</comment>
<organism evidence="8 9">
    <name type="scientific">Siminovitchia thermophila</name>
    <dbReference type="NCBI Taxonomy" id="1245522"/>
    <lineage>
        <taxon>Bacteria</taxon>
        <taxon>Bacillati</taxon>
        <taxon>Bacillota</taxon>
        <taxon>Bacilli</taxon>
        <taxon>Bacillales</taxon>
        <taxon>Bacillaceae</taxon>
        <taxon>Siminovitchia</taxon>
    </lineage>
</organism>
<evidence type="ECO:0000313" key="9">
    <source>
        <dbReference type="Proteomes" id="UP000823485"/>
    </source>
</evidence>
<keyword evidence="6" id="KW-0813">Transport</keyword>
<feature type="domain" description="4Fe-4S ferredoxin-type" evidence="7">
    <location>
        <begin position="69"/>
        <end position="99"/>
    </location>
</feature>
<sequence length="446" mass="49717">MKNNAVCHPEHQYVSLLHELTYEAANMCVQCGYCLPACPTYESMGKESQSPRGRINLVKMAAEGKIDLQKDLAEPIDLCLGCRACEVACPVSVPYGEIYEAARSVIAQQQKEEENKSSVGVKIRDKVLNNVFPHRKRLRLIGNATWLYQKTGANKLARKLKLVHKVSESMGQFEKILPNVESPLKRYKYGEIYPADGEKKATVAFFTGCVMDAMMSNINRMTIELLQKVGCKVFIPKAQSCCGALHAHQGMIQEAKELAKANIEAFESSGAAYFINNAGGCGAMLCEYDKHLKGEPEWEERARRFTEKSRDITEMLVEYGPLPYKKEEWDGIITYQDSCHLRNVQGVSIQPRELLRSVPGAEFVEMKGSDRCCASGGIYNLIHFDESMKILDDKMENVKATKAKTIVTTNPGCLLQMKLGVERSGLENARALHIVEVLAEACGIES</sequence>
<reference evidence="8 9" key="1">
    <citation type="submission" date="2021-01" db="EMBL/GenBank/DDBJ databases">
        <title>Genomic Encyclopedia of Type Strains, Phase IV (KMG-IV): sequencing the most valuable type-strain genomes for metagenomic binning, comparative biology and taxonomic classification.</title>
        <authorList>
            <person name="Goeker M."/>
        </authorList>
    </citation>
    <scope>NUCLEOTIDE SEQUENCE [LARGE SCALE GENOMIC DNA]</scope>
    <source>
        <strain evidence="8 9">DSM 105453</strain>
    </source>
</reference>
<evidence type="ECO:0000313" key="8">
    <source>
        <dbReference type="EMBL" id="MBM7714135.1"/>
    </source>
</evidence>
<dbReference type="Gene3D" id="1.10.1060.10">
    <property type="entry name" value="Alpha-helical ferredoxin"/>
    <property type="match status" value="1"/>
</dbReference>
<dbReference type="InterPro" id="IPR017900">
    <property type="entry name" value="4Fe4S_Fe_S_CS"/>
</dbReference>
<comment type="catalytic activity">
    <reaction evidence="6">
        <text>(R)-lactate + A = pyruvate + AH2</text>
        <dbReference type="Rhea" id="RHEA:15089"/>
        <dbReference type="ChEBI" id="CHEBI:13193"/>
        <dbReference type="ChEBI" id="CHEBI:15361"/>
        <dbReference type="ChEBI" id="CHEBI:16004"/>
        <dbReference type="ChEBI" id="CHEBI:17499"/>
    </reaction>
</comment>
<accession>A0ABS2R416</accession>
<evidence type="ECO:0000259" key="7">
    <source>
        <dbReference type="PROSITE" id="PS51379"/>
    </source>
</evidence>
<dbReference type="InterPro" id="IPR017896">
    <property type="entry name" value="4Fe4S_Fe-S-bd"/>
</dbReference>
<comment type="cofactor">
    <cofactor evidence="6">
        <name>[4Fe-4S] cluster</name>
        <dbReference type="ChEBI" id="CHEBI:49883"/>
    </cofactor>
    <text evidence="6">Binds 2 [4Fe-4S] clusters.</text>
</comment>
<proteinExistence type="predicted"/>
<dbReference type="PANTHER" id="PTHR32479">
    <property type="entry name" value="GLYCOLATE OXIDASE IRON-SULFUR SUBUNIT"/>
    <property type="match status" value="1"/>
</dbReference>
<keyword evidence="3" id="KW-0677">Repeat</keyword>
<gene>
    <name evidence="8" type="ORF">JOC94_001107</name>
</gene>
<keyword evidence="5 6" id="KW-0411">Iron-sulfur</keyword>
<comment type="caution">
    <text evidence="8">The sequence shown here is derived from an EMBL/GenBank/DDBJ whole genome shotgun (WGS) entry which is preliminary data.</text>
</comment>
<evidence type="ECO:0000256" key="4">
    <source>
        <dbReference type="ARBA" id="ARBA00023004"/>
    </source>
</evidence>
<dbReference type="EMBL" id="JAFBFH010000005">
    <property type="protein sequence ID" value="MBM7714135.1"/>
    <property type="molecule type" value="Genomic_DNA"/>
</dbReference>